<feature type="compositionally biased region" description="Pro residues" evidence="1">
    <location>
        <begin position="236"/>
        <end position="249"/>
    </location>
</feature>
<dbReference type="PANTHER" id="PTHR13400:SF4">
    <property type="entry name" value="COILED-COIL DOMAIN-CONTAINING PROTEIN 28A-LIKE PROTEIN"/>
    <property type="match status" value="1"/>
</dbReference>
<dbReference type="EMBL" id="OB661632">
    <property type="protein sequence ID" value="CAD7228644.1"/>
    <property type="molecule type" value="Genomic_DNA"/>
</dbReference>
<feature type="compositionally biased region" description="Basic and acidic residues" evidence="1">
    <location>
        <begin position="47"/>
        <end position="59"/>
    </location>
</feature>
<dbReference type="PANTHER" id="PTHR13400">
    <property type="entry name" value="CHEMOKINE C-C MOTIF RECEPTOR 1"/>
    <property type="match status" value="1"/>
</dbReference>
<feature type="region of interest" description="Disordered" evidence="1">
    <location>
        <begin position="232"/>
        <end position="266"/>
    </location>
</feature>
<proteinExistence type="predicted"/>
<evidence type="ECO:0000256" key="1">
    <source>
        <dbReference type="SAM" id="MobiDB-lite"/>
    </source>
</evidence>
<dbReference type="InterPro" id="IPR025271">
    <property type="entry name" value="CCDC28"/>
</dbReference>
<feature type="compositionally biased region" description="Basic and acidic residues" evidence="1">
    <location>
        <begin position="111"/>
        <end position="138"/>
    </location>
</feature>
<feature type="region of interest" description="Disordered" evidence="1">
    <location>
        <begin position="88"/>
        <end position="145"/>
    </location>
</feature>
<dbReference type="AlphaFoldDB" id="A0A7R8WH51"/>
<dbReference type="OrthoDB" id="9977011at2759"/>
<gene>
    <name evidence="2" type="ORF">CTOB1V02_LOCUS6524</name>
</gene>
<evidence type="ECO:0000313" key="2">
    <source>
        <dbReference type="EMBL" id="CAD7228644.1"/>
    </source>
</evidence>
<accession>A0A7R8WH51</accession>
<sequence>MSRQFRLPLGEDTELRTLLSPISPVGHETSDVVNTQSVEAKGPRWVKKTEKKSPKHSDDPVFLFPPAHIRKAAGTPGEKTTKFSQSVVDNSREAATGAGPKFSRLQLRNNNKQEPEDNARISKTGRGDRPSTAKERPGTQEMPYHPFLADANDVTRMENSLMQLLDDFSSDKLRAFGKGGIMEHMYNIRQQQEQLARLHFEVSNASSSTAASSSCNCRVSPLSVLSLGSSPLGAPLSPPSAPGPPPPSHKPSIELPNNPSTQGPIYAPESEQSMLIAEILTPPFLNKLKICEDPALLRIPIEEPPPAAGRGSSPMYAAGKHFAPNARNKPGLVMIRRRKMRRHKLVKWRKKYRFEIEKSKYRRAHREETEFRKELGEYYAETLKFDPMDKVNQVLADLKKEYQPLYFYGRPHNKRFIAEEWEKEKVEKSKLEEIKTRRHIDSLLEDWEKQGKVKFD</sequence>
<protein>
    <submittedName>
        <fullName evidence="2">Uncharacterized protein</fullName>
    </submittedName>
</protein>
<reference evidence="2" key="1">
    <citation type="submission" date="2020-11" db="EMBL/GenBank/DDBJ databases">
        <authorList>
            <person name="Tran Van P."/>
        </authorList>
    </citation>
    <scope>NUCLEOTIDE SEQUENCE</scope>
</reference>
<name>A0A7R8WH51_9CRUS</name>
<feature type="region of interest" description="Disordered" evidence="1">
    <location>
        <begin position="35"/>
        <end position="65"/>
    </location>
</feature>
<dbReference type="Pfam" id="PF13270">
    <property type="entry name" value="CCDC28"/>
    <property type="match status" value="1"/>
</dbReference>
<organism evidence="2">
    <name type="scientific">Cyprideis torosa</name>
    <dbReference type="NCBI Taxonomy" id="163714"/>
    <lineage>
        <taxon>Eukaryota</taxon>
        <taxon>Metazoa</taxon>
        <taxon>Ecdysozoa</taxon>
        <taxon>Arthropoda</taxon>
        <taxon>Crustacea</taxon>
        <taxon>Oligostraca</taxon>
        <taxon>Ostracoda</taxon>
        <taxon>Podocopa</taxon>
        <taxon>Podocopida</taxon>
        <taxon>Cytherocopina</taxon>
        <taxon>Cytheroidea</taxon>
        <taxon>Cytherideidae</taxon>
        <taxon>Cyprideis</taxon>
    </lineage>
</organism>